<evidence type="ECO:0000256" key="3">
    <source>
        <dbReference type="ARBA" id="ARBA00022801"/>
    </source>
</evidence>
<evidence type="ECO:0000256" key="1">
    <source>
        <dbReference type="ARBA" id="ARBA00012552"/>
    </source>
</evidence>
<dbReference type="InterPro" id="IPR011545">
    <property type="entry name" value="DEAD/DEAH_box_helicase_dom"/>
</dbReference>
<dbReference type="PROSITE" id="PS51194">
    <property type="entry name" value="HELICASE_CTER"/>
    <property type="match status" value="1"/>
</dbReference>
<evidence type="ECO:0000259" key="8">
    <source>
        <dbReference type="PROSITE" id="PS51194"/>
    </source>
</evidence>
<feature type="compositionally biased region" description="Basic and acidic residues" evidence="6">
    <location>
        <begin position="575"/>
        <end position="587"/>
    </location>
</feature>
<dbReference type="GO" id="GO:0003676">
    <property type="term" value="F:nucleic acid binding"/>
    <property type="evidence" value="ECO:0007669"/>
    <property type="project" value="InterPro"/>
</dbReference>
<dbReference type="Pfam" id="PF00270">
    <property type="entry name" value="DEAD"/>
    <property type="match status" value="1"/>
</dbReference>
<dbReference type="SMART" id="SM00487">
    <property type="entry name" value="DEXDc"/>
    <property type="match status" value="1"/>
</dbReference>
<feature type="region of interest" description="Disordered" evidence="6">
    <location>
        <begin position="575"/>
        <end position="598"/>
    </location>
</feature>
<keyword evidence="5" id="KW-0067">ATP-binding</keyword>
<accession>A0A146K379</accession>
<dbReference type="EMBL" id="GDID01005273">
    <property type="protein sequence ID" value="JAP91333.1"/>
    <property type="molecule type" value="Transcribed_RNA"/>
</dbReference>
<gene>
    <name evidence="9" type="ORF">TPC1_17084</name>
</gene>
<dbReference type="PROSITE" id="PS51192">
    <property type="entry name" value="HELICASE_ATP_BIND_1"/>
    <property type="match status" value="1"/>
</dbReference>
<feature type="compositionally biased region" description="Basic and acidic residues" evidence="6">
    <location>
        <begin position="26"/>
        <end position="49"/>
    </location>
</feature>
<feature type="domain" description="Helicase C-terminal" evidence="8">
    <location>
        <begin position="364"/>
        <end position="564"/>
    </location>
</feature>
<dbReference type="GO" id="GO:0005524">
    <property type="term" value="F:ATP binding"/>
    <property type="evidence" value="ECO:0007669"/>
    <property type="project" value="UniProtKB-KW"/>
</dbReference>
<dbReference type="AlphaFoldDB" id="A0A146K379"/>
<keyword evidence="3" id="KW-0378">Hydrolase</keyword>
<evidence type="ECO:0000256" key="2">
    <source>
        <dbReference type="ARBA" id="ARBA00022741"/>
    </source>
</evidence>
<feature type="region of interest" description="Disordered" evidence="6">
    <location>
        <begin position="1"/>
        <end position="59"/>
    </location>
</feature>
<dbReference type="GO" id="GO:0016787">
    <property type="term" value="F:hydrolase activity"/>
    <property type="evidence" value="ECO:0007669"/>
    <property type="project" value="UniProtKB-KW"/>
</dbReference>
<name>A0A146K379_9EUKA</name>
<feature type="compositionally biased region" description="Basic and acidic residues" evidence="6">
    <location>
        <begin position="1"/>
        <end position="12"/>
    </location>
</feature>
<proteinExistence type="predicted"/>
<dbReference type="GO" id="GO:0003724">
    <property type="term" value="F:RNA helicase activity"/>
    <property type="evidence" value="ECO:0007669"/>
    <property type="project" value="UniProtKB-EC"/>
</dbReference>
<feature type="non-terminal residue" evidence="9">
    <location>
        <position position="598"/>
    </location>
</feature>
<dbReference type="InterPro" id="IPR027417">
    <property type="entry name" value="P-loop_NTPase"/>
</dbReference>
<dbReference type="SUPFAM" id="SSF52540">
    <property type="entry name" value="P-loop containing nucleoside triphosphate hydrolases"/>
    <property type="match status" value="1"/>
</dbReference>
<reference evidence="9" key="1">
    <citation type="submission" date="2015-07" db="EMBL/GenBank/DDBJ databases">
        <title>Adaptation to a free-living lifestyle via gene acquisitions in the diplomonad Trepomonas sp. PC1.</title>
        <authorList>
            <person name="Xu F."/>
            <person name="Jerlstrom-Hultqvist J."/>
            <person name="Kolisko M."/>
            <person name="Simpson A.G.B."/>
            <person name="Roger A.J."/>
            <person name="Svard S.G."/>
            <person name="Andersson J.O."/>
        </authorList>
    </citation>
    <scope>NUCLEOTIDE SEQUENCE</scope>
    <source>
        <strain evidence="9">PC1</strain>
    </source>
</reference>
<keyword evidence="4 9" id="KW-0347">Helicase</keyword>
<dbReference type="CDD" id="cd18787">
    <property type="entry name" value="SF2_C_DEAD"/>
    <property type="match status" value="1"/>
</dbReference>
<dbReference type="PANTHER" id="PTHR47958">
    <property type="entry name" value="ATP-DEPENDENT RNA HELICASE DBP3"/>
    <property type="match status" value="1"/>
</dbReference>
<dbReference type="InterPro" id="IPR014001">
    <property type="entry name" value="Helicase_ATP-bd"/>
</dbReference>
<evidence type="ECO:0000256" key="6">
    <source>
        <dbReference type="SAM" id="MobiDB-lite"/>
    </source>
</evidence>
<sequence length="598" mass="68425">FAPREQQQHQERNSFTADNRLPVDPYSDRDSRFRGGFRDRGYGQRDQRQQRPQFNRQQIGHLVPPSDSVLYENADKLDITRMDYSFYDMPTKVIHGRDQQDIAPFSEFSQFMEDLPPYLQKAIQRMKYQRLTPIQQHCVPIGMQGHDIMATAQTGSGKSAAFLIPMYLNISTKQLKTLSGSPTNYYSYNRQPARPFVVILSPTRELAMQNAMASWQLSNNSGILTRVCYGGESPRMQSAVIQQGCDILVATPGRLKDFVKQGIIDFRYVKYFILDEADTMLDFGFVDDIKQIKESIHEHARSRTAQENEVIGRLQTSMFSATFAKEIKQIANEFLEVPYHVQIGEIGVTGQNITQVLLKASVSNKIDFIRYLSSKTGQMLIFCKTKQMVDQLVQMLKTAFYNKTTSQVSDVIKDMIDQMFGYLKKTVESQTPSNANQAPQYFEDKDETDNLNPSLVAAIHGDLTQAERTTNLNMFRNQQLKILIATDVAQRGLDLPKVDYVINYDMPAAIEDYSHRIGRTGRAGRRGCSITLVTENESRGIMKDLLAKLVECNQLVPSWYDDMLRTKWVADRAYSRGRGQSRDRGQRDGGNQRFGQRW</sequence>
<dbReference type="Pfam" id="PF00271">
    <property type="entry name" value="Helicase_C"/>
    <property type="match status" value="1"/>
</dbReference>
<dbReference type="EC" id="3.6.4.13" evidence="1"/>
<evidence type="ECO:0000256" key="5">
    <source>
        <dbReference type="ARBA" id="ARBA00022840"/>
    </source>
</evidence>
<feature type="non-terminal residue" evidence="9">
    <location>
        <position position="1"/>
    </location>
</feature>
<keyword evidence="2" id="KW-0547">Nucleotide-binding</keyword>
<feature type="domain" description="Helicase ATP-binding" evidence="7">
    <location>
        <begin position="139"/>
        <end position="341"/>
    </location>
</feature>
<feature type="compositionally biased region" description="Low complexity" evidence="6">
    <location>
        <begin position="589"/>
        <end position="598"/>
    </location>
</feature>
<dbReference type="Gene3D" id="3.40.50.300">
    <property type="entry name" value="P-loop containing nucleotide triphosphate hydrolases"/>
    <property type="match status" value="2"/>
</dbReference>
<evidence type="ECO:0000259" key="7">
    <source>
        <dbReference type="PROSITE" id="PS51192"/>
    </source>
</evidence>
<evidence type="ECO:0000313" key="9">
    <source>
        <dbReference type="EMBL" id="JAP91333.1"/>
    </source>
</evidence>
<protein>
    <recommendedName>
        <fullName evidence="1">RNA helicase</fullName>
        <ecNumber evidence="1">3.6.4.13</ecNumber>
    </recommendedName>
</protein>
<evidence type="ECO:0000256" key="4">
    <source>
        <dbReference type="ARBA" id="ARBA00022806"/>
    </source>
</evidence>
<dbReference type="InterPro" id="IPR001650">
    <property type="entry name" value="Helicase_C-like"/>
</dbReference>
<organism evidence="9">
    <name type="scientific">Trepomonas sp. PC1</name>
    <dbReference type="NCBI Taxonomy" id="1076344"/>
    <lineage>
        <taxon>Eukaryota</taxon>
        <taxon>Metamonada</taxon>
        <taxon>Diplomonadida</taxon>
        <taxon>Hexamitidae</taxon>
        <taxon>Hexamitinae</taxon>
        <taxon>Trepomonas</taxon>
    </lineage>
</organism>
<dbReference type="SMART" id="SM00490">
    <property type="entry name" value="HELICc"/>
    <property type="match status" value="1"/>
</dbReference>